<keyword evidence="2" id="KW-1003">Cell membrane</keyword>
<dbReference type="Proteomes" id="UP000191820">
    <property type="component" value="Chromosome"/>
</dbReference>
<keyword evidence="4 6" id="KW-1133">Transmembrane helix</keyword>
<feature type="transmembrane region" description="Helical" evidence="6">
    <location>
        <begin position="295"/>
        <end position="319"/>
    </location>
</feature>
<dbReference type="Pfam" id="PF01943">
    <property type="entry name" value="Polysacc_synt"/>
    <property type="match status" value="1"/>
</dbReference>
<comment type="subcellular location">
    <subcellularLocation>
        <location evidence="1">Cell membrane</location>
        <topology evidence="1">Multi-pass membrane protein</topology>
    </subcellularLocation>
</comment>
<feature type="transmembrane region" description="Helical" evidence="6">
    <location>
        <begin position="12"/>
        <end position="33"/>
    </location>
</feature>
<evidence type="ECO:0000256" key="2">
    <source>
        <dbReference type="ARBA" id="ARBA00022475"/>
    </source>
</evidence>
<feature type="transmembrane region" description="Helical" evidence="6">
    <location>
        <begin position="39"/>
        <end position="57"/>
    </location>
</feature>
<reference evidence="7 8" key="1">
    <citation type="submission" date="2017-03" db="EMBL/GenBank/DDBJ databases">
        <title>Genome sequencing of Shewanella japonica KCTC 22435.</title>
        <authorList>
            <person name="Kim K.M."/>
        </authorList>
    </citation>
    <scope>NUCLEOTIDE SEQUENCE [LARGE SCALE GENOMIC DNA]</scope>
    <source>
        <strain evidence="7 8">KCTC 22435</strain>
    </source>
</reference>
<feature type="transmembrane region" description="Helical" evidence="6">
    <location>
        <begin position="251"/>
        <end position="275"/>
    </location>
</feature>
<sequence>MKLVEMFKYSIGPVGAALLSLFTIPIMAWVFNAEDIGKYNLYIVSTSFAMMFLTMGLHQSLVREFNESVNIESLLKSIFVPILILQISSNFIFFLLYCSDFDLSFILFGTVDLQLSLLISTSFFIITFNCIISHLVRMQERPLLFSFIQFAPKATLFILIAISYAYNGDLDYKYLVFSYLSSILCVFIGLVLFYKRLLIRVIFSEFNKEIMAKCLRFATPLMFGGVAYWSMTAIDRALLRYFSGFSELGVYALSISLASFTTIFTAVFSSIWHPIVYKWGVGKKSIVKVQAVTDYLFLFVIFIWSLGVITSIFLPFLFPAEFSDIQFLFVACLAMPLLFLLSEATVVGIGLSKRTIFSMYTSLIGFAINIVLNLVLIPVINAKGAAIASCISFFIFFILRTEFSCIAWYSLKRIKMYSFITLYIVFTVIYILFENVSSIIITSWFILLLLCCFFYRERLFELKAMILIKINRKIGG</sequence>
<feature type="transmembrane region" description="Helical" evidence="6">
    <location>
        <begin position="143"/>
        <end position="166"/>
    </location>
</feature>
<evidence type="ECO:0000256" key="1">
    <source>
        <dbReference type="ARBA" id="ARBA00004651"/>
    </source>
</evidence>
<dbReference type="PANTHER" id="PTHR30250">
    <property type="entry name" value="PST FAMILY PREDICTED COLANIC ACID TRANSPORTER"/>
    <property type="match status" value="1"/>
</dbReference>
<dbReference type="PANTHER" id="PTHR30250:SF11">
    <property type="entry name" value="O-ANTIGEN TRANSPORTER-RELATED"/>
    <property type="match status" value="1"/>
</dbReference>
<evidence type="ECO:0008006" key="9">
    <source>
        <dbReference type="Google" id="ProtNLM"/>
    </source>
</evidence>
<feature type="transmembrane region" description="Helical" evidence="6">
    <location>
        <begin position="416"/>
        <end position="433"/>
    </location>
</feature>
<feature type="transmembrane region" description="Helical" evidence="6">
    <location>
        <begin position="325"/>
        <end position="351"/>
    </location>
</feature>
<proteinExistence type="predicted"/>
<evidence type="ECO:0000256" key="3">
    <source>
        <dbReference type="ARBA" id="ARBA00022692"/>
    </source>
</evidence>
<evidence type="ECO:0000256" key="6">
    <source>
        <dbReference type="SAM" id="Phobius"/>
    </source>
</evidence>
<gene>
    <name evidence="7" type="ORF">SJ2017_1335</name>
</gene>
<dbReference type="EMBL" id="CP020472">
    <property type="protein sequence ID" value="ARD21659.1"/>
    <property type="molecule type" value="Genomic_DNA"/>
</dbReference>
<feature type="transmembrane region" description="Helical" evidence="6">
    <location>
        <begin position="172"/>
        <end position="194"/>
    </location>
</feature>
<feature type="transmembrane region" description="Helical" evidence="6">
    <location>
        <begin position="214"/>
        <end position="231"/>
    </location>
</feature>
<keyword evidence="8" id="KW-1185">Reference proteome</keyword>
<feature type="transmembrane region" description="Helical" evidence="6">
    <location>
        <begin position="117"/>
        <end position="136"/>
    </location>
</feature>
<feature type="transmembrane region" description="Helical" evidence="6">
    <location>
        <begin position="386"/>
        <end position="409"/>
    </location>
</feature>
<accession>A0ABM6JJW4</accession>
<name>A0ABM6JJW4_9GAMM</name>
<protein>
    <recommendedName>
        <fullName evidence="9">Polysaccharide biosynthesis protein</fullName>
    </recommendedName>
</protein>
<evidence type="ECO:0000313" key="7">
    <source>
        <dbReference type="EMBL" id="ARD21659.1"/>
    </source>
</evidence>
<organism evidence="7 8">
    <name type="scientific">Shewanella japonica</name>
    <dbReference type="NCBI Taxonomy" id="93973"/>
    <lineage>
        <taxon>Bacteria</taxon>
        <taxon>Pseudomonadati</taxon>
        <taxon>Pseudomonadota</taxon>
        <taxon>Gammaproteobacteria</taxon>
        <taxon>Alteromonadales</taxon>
        <taxon>Shewanellaceae</taxon>
        <taxon>Shewanella</taxon>
    </lineage>
</organism>
<dbReference type="InterPro" id="IPR002797">
    <property type="entry name" value="Polysacc_synth"/>
</dbReference>
<keyword evidence="3 6" id="KW-0812">Transmembrane</keyword>
<dbReference type="RefSeq" id="WP_080915268.1">
    <property type="nucleotide sequence ID" value="NZ_CP020472.1"/>
</dbReference>
<feature type="transmembrane region" description="Helical" evidence="6">
    <location>
        <begin position="78"/>
        <end position="97"/>
    </location>
</feature>
<feature type="transmembrane region" description="Helical" evidence="6">
    <location>
        <begin position="363"/>
        <end position="380"/>
    </location>
</feature>
<evidence type="ECO:0000256" key="5">
    <source>
        <dbReference type="ARBA" id="ARBA00023136"/>
    </source>
</evidence>
<evidence type="ECO:0000313" key="8">
    <source>
        <dbReference type="Proteomes" id="UP000191820"/>
    </source>
</evidence>
<evidence type="ECO:0000256" key="4">
    <source>
        <dbReference type="ARBA" id="ARBA00022989"/>
    </source>
</evidence>
<feature type="transmembrane region" description="Helical" evidence="6">
    <location>
        <begin position="439"/>
        <end position="455"/>
    </location>
</feature>
<keyword evidence="5 6" id="KW-0472">Membrane</keyword>
<dbReference type="InterPro" id="IPR050833">
    <property type="entry name" value="Poly_Biosynth_Transport"/>
</dbReference>